<dbReference type="GO" id="GO:0008984">
    <property type="term" value="F:protein-glutamate methylesterase activity"/>
    <property type="evidence" value="ECO:0007669"/>
    <property type="project" value="UniProtKB-EC"/>
</dbReference>
<evidence type="ECO:0000256" key="2">
    <source>
        <dbReference type="ARBA" id="ARBA00039140"/>
    </source>
</evidence>
<dbReference type="Gene3D" id="3.40.50.180">
    <property type="entry name" value="Methylesterase CheB, C-terminal domain"/>
    <property type="match status" value="1"/>
</dbReference>
<dbReference type="GO" id="GO:0006935">
    <property type="term" value="P:chemotaxis"/>
    <property type="evidence" value="ECO:0007669"/>
    <property type="project" value="UniProtKB-UniRule"/>
</dbReference>
<keyword evidence="7" id="KW-1185">Reference proteome</keyword>
<feature type="active site" evidence="4">
    <location>
        <position position="54"/>
    </location>
</feature>
<protein>
    <recommendedName>
        <fullName evidence="2">protein-glutamate methylesterase</fullName>
        <ecNumber evidence="2">3.1.1.61</ecNumber>
    </recommendedName>
</protein>
<dbReference type="GO" id="GO:0000156">
    <property type="term" value="F:phosphorelay response regulator activity"/>
    <property type="evidence" value="ECO:0007669"/>
    <property type="project" value="InterPro"/>
</dbReference>
<dbReference type="PROSITE" id="PS50122">
    <property type="entry name" value="CHEB"/>
    <property type="match status" value="1"/>
</dbReference>
<comment type="catalytic activity">
    <reaction evidence="3">
        <text>[protein]-L-glutamate 5-O-methyl ester + H2O = L-glutamyl-[protein] + methanol + H(+)</text>
        <dbReference type="Rhea" id="RHEA:23236"/>
        <dbReference type="Rhea" id="RHEA-COMP:10208"/>
        <dbReference type="Rhea" id="RHEA-COMP:10311"/>
        <dbReference type="ChEBI" id="CHEBI:15377"/>
        <dbReference type="ChEBI" id="CHEBI:15378"/>
        <dbReference type="ChEBI" id="CHEBI:17790"/>
        <dbReference type="ChEBI" id="CHEBI:29973"/>
        <dbReference type="ChEBI" id="CHEBI:82795"/>
        <dbReference type="EC" id="3.1.1.61"/>
    </reaction>
</comment>
<feature type="domain" description="CheB-type methylesterase" evidence="5">
    <location>
        <begin position="19"/>
        <end position="208"/>
    </location>
</feature>
<evidence type="ECO:0000256" key="3">
    <source>
        <dbReference type="ARBA" id="ARBA00048267"/>
    </source>
</evidence>
<dbReference type="Pfam" id="PF01339">
    <property type="entry name" value="CheB_methylest"/>
    <property type="match status" value="1"/>
</dbReference>
<dbReference type="EMBL" id="QNTQ01000037">
    <property type="protein sequence ID" value="RBI82563.1"/>
    <property type="molecule type" value="Genomic_DNA"/>
</dbReference>
<organism evidence="6 7">
    <name type="scientific">Rhodosalinus halophilus</name>
    <dbReference type="NCBI Taxonomy" id="2259333"/>
    <lineage>
        <taxon>Bacteria</taxon>
        <taxon>Pseudomonadati</taxon>
        <taxon>Pseudomonadota</taxon>
        <taxon>Alphaproteobacteria</taxon>
        <taxon>Rhodobacterales</taxon>
        <taxon>Paracoccaceae</taxon>
        <taxon>Rhodosalinus</taxon>
    </lineage>
</organism>
<dbReference type="InterPro" id="IPR035909">
    <property type="entry name" value="CheB_C"/>
</dbReference>
<gene>
    <name evidence="6" type="ORF">DRV85_18675</name>
</gene>
<dbReference type="PANTHER" id="PTHR42872:SF6">
    <property type="entry name" value="PROTEIN-GLUTAMATE METHYLESTERASE_PROTEIN-GLUTAMINE GLUTAMINASE"/>
    <property type="match status" value="1"/>
</dbReference>
<reference evidence="6 7" key="1">
    <citation type="submission" date="2018-07" db="EMBL/GenBank/DDBJ databases">
        <title>Rhodosalinus sp. strain E84T genomic sequence and assembly.</title>
        <authorList>
            <person name="Liu Z.-W."/>
            <person name="Lu D.-C."/>
        </authorList>
    </citation>
    <scope>NUCLEOTIDE SEQUENCE [LARGE SCALE GENOMIC DNA]</scope>
    <source>
        <strain evidence="6 7">E84</strain>
    </source>
</reference>
<dbReference type="OrthoDB" id="9793421at2"/>
<evidence type="ECO:0000313" key="6">
    <source>
        <dbReference type="EMBL" id="RBI82563.1"/>
    </source>
</evidence>
<evidence type="ECO:0000256" key="1">
    <source>
        <dbReference type="ARBA" id="ARBA00022801"/>
    </source>
</evidence>
<comment type="caution">
    <text evidence="6">The sequence shown here is derived from an EMBL/GenBank/DDBJ whole genome shotgun (WGS) entry which is preliminary data.</text>
</comment>
<dbReference type="AlphaFoldDB" id="A0A365U3L0"/>
<dbReference type="RefSeq" id="WP_113290985.1">
    <property type="nucleotide sequence ID" value="NZ_QNTQ01000037.1"/>
</dbReference>
<feature type="active site" evidence="4">
    <location>
        <position position="150"/>
    </location>
</feature>
<evidence type="ECO:0000313" key="7">
    <source>
        <dbReference type="Proteomes" id="UP000253370"/>
    </source>
</evidence>
<name>A0A365U3L0_9RHOB</name>
<sequence>MAEAAKLGTARMGGARAEPLTILCIGASTGGVVALERILPLLTPDCPPALVVQHIVGSFTGGLVRRLQDLCQATVLEAEDDAPLRPGTIIVAPGREAHLEIADSRVPRCRLRAGEPISGHLPSVDALFLSAARASRLRVVAALLTGMGRDGAAGLKAIRQAGGETIAQDEASSTVFGMPRVAIETGAAAHVLPLETIGPTMLRLAQATQSNASSR</sequence>
<evidence type="ECO:0000259" key="5">
    <source>
        <dbReference type="PROSITE" id="PS50122"/>
    </source>
</evidence>
<accession>A0A365U3L0</accession>
<keyword evidence="4" id="KW-0145">Chemotaxis</keyword>
<dbReference type="Proteomes" id="UP000253370">
    <property type="component" value="Unassembled WGS sequence"/>
</dbReference>
<dbReference type="SUPFAM" id="SSF52738">
    <property type="entry name" value="Methylesterase CheB, C-terminal domain"/>
    <property type="match status" value="1"/>
</dbReference>
<dbReference type="PANTHER" id="PTHR42872">
    <property type="entry name" value="PROTEIN-GLUTAMATE METHYLESTERASE/PROTEIN-GLUTAMINE GLUTAMINASE"/>
    <property type="match status" value="1"/>
</dbReference>
<dbReference type="CDD" id="cd16432">
    <property type="entry name" value="CheB_Rec"/>
    <property type="match status" value="1"/>
</dbReference>
<proteinExistence type="predicted"/>
<dbReference type="GO" id="GO:0005737">
    <property type="term" value="C:cytoplasm"/>
    <property type="evidence" value="ECO:0007669"/>
    <property type="project" value="InterPro"/>
</dbReference>
<feature type="active site" evidence="4">
    <location>
        <position position="28"/>
    </location>
</feature>
<evidence type="ECO:0000256" key="4">
    <source>
        <dbReference type="PROSITE-ProRule" id="PRU00050"/>
    </source>
</evidence>
<dbReference type="EC" id="3.1.1.61" evidence="2"/>
<dbReference type="InterPro" id="IPR000673">
    <property type="entry name" value="Sig_transdc_resp-reg_Me-estase"/>
</dbReference>
<keyword evidence="1 4" id="KW-0378">Hydrolase</keyword>